<reference evidence="1" key="1">
    <citation type="submission" date="2021-02" db="EMBL/GenBank/DDBJ databases">
        <authorList>
            <person name="Nowell W R."/>
        </authorList>
    </citation>
    <scope>NUCLEOTIDE SEQUENCE</scope>
</reference>
<organism evidence="1 2">
    <name type="scientific">Rotaria magnacalcarata</name>
    <dbReference type="NCBI Taxonomy" id="392030"/>
    <lineage>
        <taxon>Eukaryota</taxon>
        <taxon>Metazoa</taxon>
        <taxon>Spiralia</taxon>
        <taxon>Gnathifera</taxon>
        <taxon>Rotifera</taxon>
        <taxon>Eurotatoria</taxon>
        <taxon>Bdelloidea</taxon>
        <taxon>Philodinida</taxon>
        <taxon>Philodinidae</taxon>
        <taxon>Rotaria</taxon>
    </lineage>
</organism>
<comment type="caution">
    <text evidence="1">The sequence shown here is derived from an EMBL/GenBank/DDBJ whole genome shotgun (WGS) entry which is preliminary data.</text>
</comment>
<dbReference type="AlphaFoldDB" id="A0A816YNT1"/>
<dbReference type="EMBL" id="CAJNRF010015129">
    <property type="protein sequence ID" value="CAF2166605.1"/>
    <property type="molecule type" value="Genomic_DNA"/>
</dbReference>
<accession>A0A816YNT1</accession>
<dbReference type="Proteomes" id="UP000663856">
    <property type="component" value="Unassembled WGS sequence"/>
</dbReference>
<sequence length="202" mass="23066">MLTTYAKIGLLQMNCLGVAYPIYVEPSSDMRVEKLVGNILDSVNVPTPGLLLQSGVLHTPFTINLQRYEAASSGKKIRDIDEIPLKVPYYTLSQGIIIHFSSLDTKSANRCRLNIKLKDSQGFQYVNRIPIMLKHDGTSNMNDPELQRTFHLLSDHNLRTKNGDDDPVATFDEATYFEHSYFFSTFLPLLKNDFIYEKKEKK</sequence>
<evidence type="ECO:0000313" key="2">
    <source>
        <dbReference type="Proteomes" id="UP000663856"/>
    </source>
</evidence>
<name>A0A816YNT1_9BILA</name>
<protein>
    <submittedName>
        <fullName evidence="1">Uncharacterized protein</fullName>
    </submittedName>
</protein>
<proteinExistence type="predicted"/>
<gene>
    <name evidence="1" type="ORF">WKI299_LOCUS32708</name>
</gene>
<evidence type="ECO:0000313" key="1">
    <source>
        <dbReference type="EMBL" id="CAF2166605.1"/>
    </source>
</evidence>